<keyword evidence="3" id="KW-0274">FAD</keyword>
<dbReference type="PRINTS" id="PR00420">
    <property type="entry name" value="RNGMNOXGNASE"/>
</dbReference>
<keyword evidence="2" id="KW-0285">Flavoprotein</keyword>
<gene>
    <name evidence="6" type="ORF">BCR41DRAFT_63690</name>
</gene>
<comment type="caution">
    <text evidence="6">The sequence shown here is derived from an EMBL/GenBank/DDBJ whole genome shotgun (WGS) entry which is preliminary data.</text>
</comment>
<dbReference type="STRING" id="64571.A0A1Y2GNX7"/>
<dbReference type="InterPro" id="IPR036188">
    <property type="entry name" value="FAD/NAD-bd_sf"/>
</dbReference>
<feature type="domain" description="FAD-binding" evidence="5">
    <location>
        <begin position="3"/>
        <end position="178"/>
    </location>
</feature>
<evidence type="ECO:0000256" key="1">
    <source>
        <dbReference type="ARBA" id="ARBA00007992"/>
    </source>
</evidence>
<evidence type="ECO:0000256" key="3">
    <source>
        <dbReference type="ARBA" id="ARBA00022827"/>
    </source>
</evidence>
<dbReference type="PANTHER" id="PTHR47356">
    <property type="entry name" value="FAD-DEPENDENT MONOOXYGENASE ASQG-RELATED"/>
    <property type="match status" value="1"/>
</dbReference>
<dbReference type="Pfam" id="PF01494">
    <property type="entry name" value="FAD_binding_3"/>
    <property type="match status" value="1"/>
</dbReference>
<evidence type="ECO:0000259" key="5">
    <source>
        <dbReference type="Pfam" id="PF01494"/>
    </source>
</evidence>
<sequence length="465" mass="51653">MDKIIIVGAGLGGLLLAFLLEKASLDYLILERMTTSTMPLEGGGVIPITSQIQPLLQQLGLLDALKQLAKPVSHISVYEANQEQKGKILCNKLGAIDKTVSFSRYGYYTLVISRPELYNHLVGQLPKEKLLFGKQVENIVINSTRDSKATCVCTDGSSYQGIIIGADGAYSNVRLSLYRQLKECGRLPAQDHKPLQYQYRSLVGMTQPLDPDRFPVVKAEYSEIQVLVSKGSRPFSCWCVPMTRNRLCWLLDEELPGPIDCPEVEDWSDMKETIQMTCEKFRALQSPLENTLMGELFDLTPEGTMLSLPREEGFHFTWTHGKIALMGDACHKALVCGGQPFVQAGYDAVNLANLFYAYSRLVDQNASDTTASGALTATSSCPLEDLAVRLRSYESDRRSDALKAVQGSHVFGKIMSRQGWTGTMLRYIFLNYVPQFLVNSIIGDRLNSDRAQACFLPSVTMTNLD</sequence>
<name>A0A1Y2GNX7_9FUNG</name>
<dbReference type="Proteomes" id="UP000193648">
    <property type="component" value="Unassembled WGS sequence"/>
</dbReference>
<evidence type="ECO:0000256" key="2">
    <source>
        <dbReference type="ARBA" id="ARBA00022630"/>
    </source>
</evidence>
<reference evidence="6 7" key="1">
    <citation type="submission" date="2016-07" db="EMBL/GenBank/DDBJ databases">
        <title>Pervasive Adenine N6-methylation of Active Genes in Fungi.</title>
        <authorList>
            <consortium name="DOE Joint Genome Institute"/>
            <person name="Mondo S.J."/>
            <person name="Dannebaum R.O."/>
            <person name="Kuo R.C."/>
            <person name="Labutti K."/>
            <person name="Haridas S."/>
            <person name="Kuo A."/>
            <person name="Salamov A."/>
            <person name="Ahrendt S.R."/>
            <person name="Lipzen A."/>
            <person name="Sullivan W."/>
            <person name="Andreopoulos W.B."/>
            <person name="Clum A."/>
            <person name="Lindquist E."/>
            <person name="Daum C."/>
            <person name="Ramamoorthy G.K."/>
            <person name="Gryganskyi A."/>
            <person name="Culley D."/>
            <person name="Magnuson J.K."/>
            <person name="James T.Y."/>
            <person name="O'Malley M.A."/>
            <person name="Stajich J.E."/>
            <person name="Spatafora J.W."/>
            <person name="Visel A."/>
            <person name="Grigoriev I.V."/>
        </authorList>
    </citation>
    <scope>NUCLEOTIDE SEQUENCE [LARGE SCALE GENOMIC DNA]</scope>
    <source>
        <strain evidence="6 7">NRRL 3116</strain>
    </source>
</reference>
<dbReference type="GO" id="GO:0004497">
    <property type="term" value="F:monooxygenase activity"/>
    <property type="evidence" value="ECO:0007669"/>
    <property type="project" value="InterPro"/>
</dbReference>
<dbReference type="RefSeq" id="XP_021881209.1">
    <property type="nucleotide sequence ID" value="XM_022030955.1"/>
</dbReference>
<evidence type="ECO:0000313" key="7">
    <source>
        <dbReference type="Proteomes" id="UP000193648"/>
    </source>
</evidence>
<proteinExistence type="inferred from homology"/>
<dbReference type="EMBL" id="MCFF01000019">
    <property type="protein sequence ID" value="ORZ15461.1"/>
    <property type="molecule type" value="Genomic_DNA"/>
</dbReference>
<keyword evidence="7" id="KW-1185">Reference proteome</keyword>
<dbReference type="GO" id="GO:0071949">
    <property type="term" value="F:FAD binding"/>
    <property type="evidence" value="ECO:0007669"/>
    <property type="project" value="InterPro"/>
</dbReference>
<dbReference type="InParanoid" id="A0A1Y2GNX7"/>
<dbReference type="Gene3D" id="3.50.50.60">
    <property type="entry name" value="FAD/NAD(P)-binding domain"/>
    <property type="match status" value="1"/>
</dbReference>
<organism evidence="6 7">
    <name type="scientific">Lobosporangium transversale</name>
    <dbReference type="NCBI Taxonomy" id="64571"/>
    <lineage>
        <taxon>Eukaryota</taxon>
        <taxon>Fungi</taxon>
        <taxon>Fungi incertae sedis</taxon>
        <taxon>Mucoromycota</taxon>
        <taxon>Mortierellomycotina</taxon>
        <taxon>Mortierellomycetes</taxon>
        <taxon>Mortierellales</taxon>
        <taxon>Mortierellaceae</taxon>
        <taxon>Lobosporangium</taxon>
    </lineage>
</organism>
<dbReference type="PANTHER" id="PTHR47356:SF2">
    <property type="entry name" value="FAD-BINDING DOMAIN-CONTAINING PROTEIN-RELATED"/>
    <property type="match status" value="1"/>
</dbReference>
<dbReference type="AlphaFoldDB" id="A0A1Y2GNX7"/>
<dbReference type="OrthoDB" id="655030at2759"/>
<dbReference type="GeneID" id="33572796"/>
<evidence type="ECO:0000313" key="6">
    <source>
        <dbReference type="EMBL" id="ORZ15461.1"/>
    </source>
</evidence>
<dbReference type="InterPro" id="IPR002938">
    <property type="entry name" value="FAD-bd"/>
</dbReference>
<comment type="similarity">
    <text evidence="1">Belongs to the paxM FAD-dependent monooxygenase family.</text>
</comment>
<dbReference type="SUPFAM" id="SSF51905">
    <property type="entry name" value="FAD/NAD(P)-binding domain"/>
    <property type="match status" value="1"/>
</dbReference>
<keyword evidence="4" id="KW-0560">Oxidoreductase</keyword>
<accession>A0A1Y2GNX7</accession>
<dbReference type="InterPro" id="IPR050562">
    <property type="entry name" value="FAD_mOase_fung"/>
</dbReference>
<evidence type="ECO:0000256" key="4">
    <source>
        <dbReference type="ARBA" id="ARBA00023002"/>
    </source>
</evidence>
<protein>
    <recommendedName>
        <fullName evidence="5">FAD-binding domain-containing protein</fullName>
    </recommendedName>
</protein>